<dbReference type="AlphaFoldDB" id="A0AAN8KH68"/>
<keyword evidence="2" id="KW-0472">Membrane</keyword>
<dbReference type="InterPro" id="IPR012020">
    <property type="entry name" value="ABHD4"/>
</dbReference>
<sequence>MFLSYPVTVFLTFLGTVTLTAVVYLKSLFRRKPCLPKLYYKESSLSKHILNRCQTFQSQFKPPIWARSSHVQTLLGMCPVNQRLKLSRKYIQMQDEGVVSLGELDRVKISDSLAPIVIVVPDATGNKRIVAGIFEEAKSNHMRPVLFSGRGQNGNKLTTTKLTDYGDPSDLREVVQYLLQGKHFVKLSLIGIGAGGDLVMSYLGEYGSSAHVQSSVCISPTYDSETVYNEKIPKLYEIIYLVFLKTVLGKYIKHFSQTLDIRKIMKLWNFKDILEHVYCILNGHLNSEEYWENNSPLRDVDEISTPVLCISSIDDPVCSHDIIPYDLFTTSPNMFLVTTDYGGHAGFVHSLLSNSWTAKASIEYIKSFLVFECKQNGHSK</sequence>
<evidence type="ECO:0000313" key="4">
    <source>
        <dbReference type="Proteomes" id="UP001347796"/>
    </source>
</evidence>
<dbReference type="InterPro" id="IPR029058">
    <property type="entry name" value="AB_hydrolase_fold"/>
</dbReference>
<name>A0AAN8KH68_PATCE</name>
<keyword evidence="2" id="KW-0812">Transmembrane</keyword>
<dbReference type="GO" id="GO:0047372">
    <property type="term" value="F:monoacylglycerol lipase activity"/>
    <property type="evidence" value="ECO:0007669"/>
    <property type="project" value="TreeGrafter"/>
</dbReference>
<dbReference type="PANTHER" id="PTHR10794">
    <property type="entry name" value="ABHYDROLASE DOMAIN-CONTAINING PROTEIN"/>
    <property type="match status" value="1"/>
</dbReference>
<dbReference type="PIRSF" id="PIRSF005211">
    <property type="entry name" value="Ab_hydro_YheT"/>
    <property type="match status" value="1"/>
</dbReference>
<feature type="transmembrane region" description="Helical" evidence="2">
    <location>
        <begin position="6"/>
        <end position="25"/>
    </location>
</feature>
<evidence type="ECO:0000256" key="1">
    <source>
        <dbReference type="ARBA" id="ARBA00010884"/>
    </source>
</evidence>
<comment type="caution">
    <text evidence="3">The sequence shown here is derived from an EMBL/GenBank/DDBJ whole genome shotgun (WGS) entry which is preliminary data.</text>
</comment>
<keyword evidence="2" id="KW-1133">Transmembrane helix</keyword>
<reference evidence="3 4" key="1">
    <citation type="submission" date="2024-01" db="EMBL/GenBank/DDBJ databases">
        <title>The genome of the rayed Mediterranean limpet Patella caerulea (Linnaeus, 1758).</title>
        <authorList>
            <person name="Anh-Thu Weber A."/>
            <person name="Halstead-Nussloch G."/>
        </authorList>
    </citation>
    <scope>NUCLEOTIDE SEQUENCE [LARGE SCALE GENOMIC DNA]</scope>
    <source>
        <strain evidence="3">AATW-2023a</strain>
        <tissue evidence="3">Whole specimen</tissue>
    </source>
</reference>
<dbReference type="Gene3D" id="3.40.50.1820">
    <property type="entry name" value="alpha/beta hydrolase"/>
    <property type="match status" value="1"/>
</dbReference>
<dbReference type="Proteomes" id="UP001347796">
    <property type="component" value="Unassembled WGS sequence"/>
</dbReference>
<comment type="similarity">
    <text evidence="1">Belongs to the AB hydrolase superfamily. AB hydrolase 4 family.</text>
</comment>
<dbReference type="SUPFAM" id="SSF53474">
    <property type="entry name" value="alpha/beta-Hydrolases"/>
    <property type="match status" value="1"/>
</dbReference>
<evidence type="ECO:0000313" key="3">
    <source>
        <dbReference type="EMBL" id="KAK6192189.1"/>
    </source>
</evidence>
<proteinExistence type="inferred from homology"/>
<gene>
    <name evidence="3" type="ORF">SNE40_003703</name>
</gene>
<dbReference type="InterPro" id="IPR050960">
    <property type="entry name" value="AB_hydrolase_4_sf"/>
</dbReference>
<protein>
    <submittedName>
        <fullName evidence="3">Uncharacterized protein</fullName>
    </submittedName>
</protein>
<organism evidence="3 4">
    <name type="scientific">Patella caerulea</name>
    <name type="common">Rayed Mediterranean limpet</name>
    <dbReference type="NCBI Taxonomy" id="87958"/>
    <lineage>
        <taxon>Eukaryota</taxon>
        <taxon>Metazoa</taxon>
        <taxon>Spiralia</taxon>
        <taxon>Lophotrochozoa</taxon>
        <taxon>Mollusca</taxon>
        <taxon>Gastropoda</taxon>
        <taxon>Patellogastropoda</taxon>
        <taxon>Patelloidea</taxon>
        <taxon>Patellidae</taxon>
        <taxon>Patella</taxon>
    </lineage>
</organism>
<evidence type="ECO:0000256" key="2">
    <source>
        <dbReference type="SAM" id="Phobius"/>
    </source>
</evidence>
<dbReference type="EMBL" id="JAZGQO010000002">
    <property type="protein sequence ID" value="KAK6192189.1"/>
    <property type="molecule type" value="Genomic_DNA"/>
</dbReference>
<accession>A0AAN8KH68</accession>
<keyword evidence="4" id="KW-1185">Reference proteome</keyword>
<dbReference type="PANTHER" id="PTHR10794:SF93">
    <property type="entry name" value="SERINE AMINOPEPTIDASE S33 DOMAIN-CONTAINING PROTEIN"/>
    <property type="match status" value="1"/>
</dbReference>
<dbReference type="GO" id="GO:0034338">
    <property type="term" value="F:short-chain carboxylesterase activity"/>
    <property type="evidence" value="ECO:0007669"/>
    <property type="project" value="TreeGrafter"/>
</dbReference>